<reference evidence="2 3" key="1">
    <citation type="submission" date="2024-02" db="EMBL/GenBank/DDBJ databases">
        <title>Whole genome sequencing of Parabacteroides sp. AD58.</title>
        <authorList>
            <person name="Chaplin A.V."/>
            <person name="Pikina A.P."/>
            <person name="Sokolova S.R."/>
            <person name="Korostin D.O."/>
            <person name="Efimov B.A."/>
        </authorList>
    </citation>
    <scope>NUCLEOTIDE SEQUENCE [LARGE SCALE GENOMIC DNA]</scope>
    <source>
        <strain evidence="2 3">AD58</strain>
    </source>
</reference>
<dbReference type="RefSeq" id="WP_251968671.1">
    <property type="nucleotide sequence ID" value="NZ_CP146284.1"/>
</dbReference>
<name>A0ABZ2IQC5_9BACT</name>
<keyword evidence="1" id="KW-1133">Transmembrane helix</keyword>
<dbReference type="Proteomes" id="UP001320603">
    <property type="component" value="Chromosome"/>
</dbReference>
<keyword evidence="1" id="KW-0472">Membrane</keyword>
<protein>
    <submittedName>
        <fullName evidence="2">Uncharacterized protein</fullName>
    </submittedName>
</protein>
<evidence type="ECO:0000313" key="3">
    <source>
        <dbReference type="Proteomes" id="UP001320603"/>
    </source>
</evidence>
<feature type="transmembrane region" description="Helical" evidence="1">
    <location>
        <begin position="12"/>
        <end position="32"/>
    </location>
</feature>
<evidence type="ECO:0000256" key="1">
    <source>
        <dbReference type="SAM" id="Phobius"/>
    </source>
</evidence>
<proteinExistence type="predicted"/>
<organism evidence="2 3">
    <name type="scientific">Parabacteroides absconsus</name>
    <dbReference type="NCBI Taxonomy" id="2951805"/>
    <lineage>
        <taxon>Bacteria</taxon>
        <taxon>Pseudomonadati</taxon>
        <taxon>Bacteroidota</taxon>
        <taxon>Bacteroidia</taxon>
        <taxon>Bacteroidales</taxon>
        <taxon>Tannerellaceae</taxon>
        <taxon>Parabacteroides</taxon>
    </lineage>
</organism>
<gene>
    <name evidence="2" type="ORF">NEE14_007995</name>
</gene>
<keyword evidence="3" id="KW-1185">Reference proteome</keyword>
<accession>A0ABZ2IQC5</accession>
<evidence type="ECO:0000313" key="2">
    <source>
        <dbReference type="EMBL" id="WWV67876.1"/>
    </source>
</evidence>
<dbReference type="EMBL" id="CP146284">
    <property type="protein sequence ID" value="WWV67876.1"/>
    <property type="molecule type" value="Genomic_DNA"/>
</dbReference>
<feature type="transmembrane region" description="Helical" evidence="1">
    <location>
        <begin position="38"/>
        <end position="57"/>
    </location>
</feature>
<sequence length="86" mass="9690">MTTNVIKKNWINPITASVLIIFMAILFALRVSQFTNDLLFVLFIILSTLISASIHVADQGEKAVVLRMDKFKGLIRHMKISSIKNS</sequence>
<keyword evidence="1" id="KW-0812">Transmembrane</keyword>